<dbReference type="Gene3D" id="3.40.50.450">
    <property type="match status" value="1"/>
</dbReference>
<proteinExistence type="inferred from homology"/>
<keyword evidence="8" id="KW-0963">Cytoplasm</keyword>
<sequence>MTSAPHAKNVLYAQAGGVTAVINASAAAVIETVKQYPETFGRCYGAINGIKGVLEEELVDLAQLSDDDLEKLKSQPGAALKACRFDLDPLDHNPAQYERVLEVFKTYDIGYFFYNGGNGSMVTAQKVSDYCSSRGHKVICVGVAKTIDNDLDLSHCSPGFGSAAKYLATSFIEATMDILSMHETSTKFFVMEAMGRNTGWLTLAAGLVKDVVKDVPLILLPAERAFDKEAFLAKLDHLIGQHGYCVCAVSEGLMDKNGDYLSIANIEHTHERDYVQLGGVGSTLAHLVGDHLDSKTHCAIPDYCQRSASHLVSAIDWQMAYDAGQHAVLAAVENLHGVLPVIRQTNESPFAYDFTNVELQEVANLEKLVPDEYLSEDGMDISEAGLNYLRPLVQGERQIAFKNGLPDCAPIEFTYLPRQLKIYHAIK</sequence>
<dbReference type="GO" id="GO:0003872">
    <property type="term" value="F:6-phosphofructokinase activity"/>
    <property type="evidence" value="ECO:0007669"/>
    <property type="project" value="UniProtKB-UniRule"/>
</dbReference>
<comment type="cofactor">
    <cofactor evidence="1 8">
        <name>Mg(2+)</name>
        <dbReference type="ChEBI" id="CHEBI:18420"/>
    </cofactor>
</comment>
<dbReference type="KEGG" id="thig:FE785_03730"/>
<comment type="subunit">
    <text evidence="8">Homodimer.</text>
</comment>
<gene>
    <name evidence="8" type="primary">pfp</name>
    <name evidence="10" type="ORF">FE785_03730</name>
</gene>
<accession>A0A4V1HI31</accession>
<evidence type="ECO:0000256" key="8">
    <source>
        <dbReference type="HAMAP-Rule" id="MF_01978"/>
    </source>
</evidence>
<dbReference type="InterPro" id="IPR011404">
    <property type="entry name" value="PPi-PFK"/>
</dbReference>
<dbReference type="InterPro" id="IPR050929">
    <property type="entry name" value="PFKA"/>
</dbReference>
<feature type="active site" description="Proton acceptor" evidence="8">
    <location>
        <position position="148"/>
    </location>
</feature>
<dbReference type="GO" id="GO:0005737">
    <property type="term" value="C:cytoplasm"/>
    <property type="evidence" value="ECO:0007669"/>
    <property type="project" value="UniProtKB-SubCell"/>
</dbReference>
<evidence type="ECO:0000256" key="2">
    <source>
        <dbReference type="ARBA" id="ARBA00003138"/>
    </source>
</evidence>
<dbReference type="Proteomes" id="UP000304864">
    <property type="component" value="Chromosome"/>
</dbReference>
<dbReference type="NCBIfam" id="NF010675">
    <property type="entry name" value="PRK14072.1"/>
    <property type="match status" value="1"/>
</dbReference>
<comment type="caution">
    <text evidence="8">Lacks conserved residue(s) required for the propagation of feature annotation.</text>
</comment>
<dbReference type="InterPro" id="IPR022953">
    <property type="entry name" value="ATP_PFK"/>
</dbReference>
<evidence type="ECO:0000256" key="7">
    <source>
        <dbReference type="ARBA" id="ARBA00048072"/>
    </source>
</evidence>
<dbReference type="GO" id="GO:0046872">
    <property type="term" value="F:metal ion binding"/>
    <property type="evidence" value="ECO:0007669"/>
    <property type="project" value="UniProtKB-KW"/>
</dbReference>
<dbReference type="InterPro" id="IPR035966">
    <property type="entry name" value="PKF_sf"/>
</dbReference>
<evidence type="ECO:0000313" key="10">
    <source>
        <dbReference type="EMBL" id="QCU91103.1"/>
    </source>
</evidence>
<organism evidence="10 11">
    <name type="scientific">Thiomicrorhabdus sediminis</name>
    <dbReference type="NCBI Taxonomy" id="2580412"/>
    <lineage>
        <taxon>Bacteria</taxon>
        <taxon>Pseudomonadati</taxon>
        <taxon>Pseudomonadota</taxon>
        <taxon>Gammaproteobacteria</taxon>
        <taxon>Thiotrichales</taxon>
        <taxon>Piscirickettsiaceae</taxon>
        <taxon>Thiomicrorhabdus</taxon>
    </lineage>
</organism>
<comment type="catalytic activity">
    <reaction evidence="7 8">
        <text>beta-D-fructose 6-phosphate + diphosphate = beta-D-fructose 1,6-bisphosphate + phosphate + H(+)</text>
        <dbReference type="Rhea" id="RHEA:13613"/>
        <dbReference type="ChEBI" id="CHEBI:15378"/>
        <dbReference type="ChEBI" id="CHEBI:32966"/>
        <dbReference type="ChEBI" id="CHEBI:33019"/>
        <dbReference type="ChEBI" id="CHEBI:43474"/>
        <dbReference type="ChEBI" id="CHEBI:57634"/>
        <dbReference type="EC" id="2.7.1.90"/>
    </reaction>
</comment>
<feature type="binding site" evidence="8">
    <location>
        <position position="251"/>
    </location>
    <ligand>
        <name>substrate</name>
    </ligand>
</feature>
<keyword evidence="6 8" id="KW-0460">Magnesium</keyword>
<comment type="function">
    <text evidence="2 8">Catalyzes the phosphorylation of D-fructose 6-phosphate, the first committing step of glycolysis. Uses inorganic phosphate (PPi) as phosphoryl donor instead of ATP like common ATP-dependent phosphofructokinases (ATP-PFKs), which renders the reaction reversible, and can thus function both in glycolysis and gluconeogenesis. Consistently, PPi-PFK can replace the enzymes of both the forward (ATP-PFK) and reverse (fructose-bisphosphatase (FBPase)) reactions.</text>
</comment>
<comment type="subcellular location">
    <subcellularLocation>
        <location evidence="8">Cytoplasm</location>
    </subcellularLocation>
</comment>
<evidence type="ECO:0000256" key="3">
    <source>
        <dbReference type="ARBA" id="ARBA00022679"/>
    </source>
</evidence>
<evidence type="ECO:0000256" key="6">
    <source>
        <dbReference type="ARBA" id="ARBA00022842"/>
    </source>
</evidence>
<feature type="domain" description="Phosphofructokinase" evidence="9">
    <location>
        <begin position="10"/>
        <end position="329"/>
    </location>
</feature>
<evidence type="ECO:0000259" key="9">
    <source>
        <dbReference type="Pfam" id="PF00365"/>
    </source>
</evidence>
<dbReference type="PRINTS" id="PR00476">
    <property type="entry name" value="PHFRCTKINASE"/>
</dbReference>
<evidence type="ECO:0000256" key="4">
    <source>
        <dbReference type="ARBA" id="ARBA00022723"/>
    </source>
</evidence>
<dbReference type="EC" id="2.7.1.90" evidence="8"/>
<dbReference type="GO" id="GO:0006002">
    <property type="term" value="P:fructose 6-phosphate metabolic process"/>
    <property type="evidence" value="ECO:0007669"/>
    <property type="project" value="InterPro"/>
</dbReference>
<comment type="activity regulation">
    <text evidence="8">Non-allosteric.</text>
</comment>
<dbReference type="PIRSF" id="PIRSF036483">
    <property type="entry name" value="PFK_XF0274"/>
    <property type="match status" value="1"/>
</dbReference>
<keyword evidence="3 8" id="KW-0808">Transferase</keyword>
<keyword evidence="4 8" id="KW-0479">Metal-binding</keyword>
<feature type="binding site" evidence="8">
    <location>
        <begin position="303"/>
        <end position="306"/>
    </location>
    <ligand>
        <name>substrate</name>
    </ligand>
</feature>
<dbReference type="Gene3D" id="3.40.50.460">
    <property type="entry name" value="Phosphofructokinase domain"/>
    <property type="match status" value="1"/>
</dbReference>
<dbReference type="HAMAP" id="MF_01978">
    <property type="entry name" value="Phosphofructokinase_II_B2"/>
    <property type="match status" value="1"/>
</dbReference>
<evidence type="ECO:0000256" key="5">
    <source>
        <dbReference type="ARBA" id="ARBA00022777"/>
    </source>
</evidence>
<comment type="pathway">
    <text evidence="8">Carbohydrate degradation; glycolysis; D-glyceraldehyde 3-phosphate and glycerone phosphate from D-glucose: step 3/4.</text>
</comment>
<dbReference type="PANTHER" id="PTHR45770">
    <property type="entry name" value="ATP-DEPENDENT 6-PHOSPHOFRUCTOKINASE 1"/>
    <property type="match status" value="1"/>
</dbReference>
<dbReference type="SUPFAM" id="SSF53784">
    <property type="entry name" value="Phosphofructokinase"/>
    <property type="match status" value="1"/>
</dbReference>
<keyword evidence="8" id="KW-0324">Glycolysis</keyword>
<dbReference type="AlphaFoldDB" id="A0A4V1HI31"/>
<keyword evidence="5 8" id="KW-0418">Kinase</keyword>
<feature type="binding site" evidence="8">
    <location>
        <begin position="194"/>
        <end position="196"/>
    </location>
    <ligand>
        <name>substrate</name>
    </ligand>
</feature>
<feature type="binding site" evidence="8">
    <location>
        <begin position="146"/>
        <end position="148"/>
    </location>
    <ligand>
        <name>substrate</name>
    </ligand>
</feature>
<feature type="binding site" evidence="8">
    <location>
        <position position="118"/>
    </location>
    <ligand>
        <name>Mg(2+)</name>
        <dbReference type="ChEBI" id="CHEBI:18420"/>
        <note>catalytic</note>
    </ligand>
</feature>
<keyword evidence="11" id="KW-1185">Reference proteome</keyword>
<name>A0A4V1HI31_9GAMM</name>
<evidence type="ECO:0000313" key="11">
    <source>
        <dbReference type="Proteomes" id="UP000304864"/>
    </source>
</evidence>
<protein>
    <recommendedName>
        <fullName evidence="8">Pyrophosphate--fructose 6-phosphate 1-phosphotransferase</fullName>
        <ecNumber evidence="8">2.7.1.90</ecNumber>
    </recommendedName>
    <alternativeName>
        <fullName evidence="8">6-phosphofructokinase, pyrophosphate dependent</fullName>
    </alternativeName>
    <alternativeName>
        <fullName evidence="8">PPi-dependent phosphofructokinase</fullName>
        <shortName evidence="8">PPi-PFK</shortName>
    </alternativeName>
    <alternativeName>
        <fullName evidence="8">Pyrophosphate-dependent 6-phosphofructose-1-kinase</fullName>
    </alternativeName>
</protein>
<feature type="site" description="Important for catalytic activity; stabilizes the transition state when the phosphoryl donor is PPi" evidence="8">
    <location>
        <position position="145"/>
    </location>
</feature>
<dbReference type="Pfam" id="PF00365">
    <property type="entry name" value="PFK"/>
    <property type="match status" value="1"/>
</dbReference>
<dbReference type="GO" id="GO:0047334">
    <property type="term" value="F:diphosphate-fructose-6-phosphate 1-phosphotransferase activity"/>
    <property type="evidence" value="ECO:0007669"/>
    <property type="project" value="UniProtKB-EC"/>
</dbReference>
<feature type="binding site" evidence="8">
    <location>
        <position position="17"/>
    </location>
    <ligand>
        <name>diphosphate</name>
        <dbReference type="ChEBI" id="CHEBI:33019"/>
    </ligand>
</feature>
<dbReference type="OrthoDB" id="9802503at2"/>
<dbReference type="UniPathway" id="UPA00109">
    <property type="reaction ID" value="UER00182"/>
</dbReference>
<evidence type="ECO:0000256" key="1">
    <source>
        <dbReference type="ARBA" id="ARBA00001946"/>
    </source>
</evidence>
<reference evidence="10 11" key="1">
    <citation type="submission" date="2019-05" db="EMBL/GenBank/DDBJ databases">
        <title>Thiomicrorhabdus sediminis sp. nov, a novel sulfur-oxidizing bacterium isolated from coastal sediment.</title>
        <authorList>
            <person name="Liu X."/>
        </authorList>
    </citation>
    <scope>NUCLEOTIDE SEQUENCE [LARGE SCALE GENOMIC DNA]</scope>
    <source>
        <strain evidence="10 11">G1</strain>
    </source>
</reference>
<dbReference type="InterPro" id="IPR000023">
    <property type="entry name" value="Phosphofructokinase_dom"/>
</dbReference>
<dbReference type="EMBL" id="CP040602">
    <property type="protein sequence ID" value="QCU91103.1"/>
    <property type="molecule type" value="Genomic_DNA"/>
</dbReference>
<comment type="similarity">
    <text evidence="8">Belongs to the phosphofructokinase type A (PFKA) family. PPi-dependent PFK group II subfamily. Clade 'B2' sub-subfamily.</text>
</comment>